<gene>
    <name evidence="3" type="ORF">EV667_4049</name>
</gene>
<comment type="caution">
    <text evidence="3">The sequence shown here is derived from an EMBL/GenBank/DDBJ whole genome shotgun (WGS) entry which is preliminary data.</text>
</comment>
<dbReference type="Pfam" id="PF04773">
    <property type="entry name" value="FecR"/>
    <property type="match status" value="1"/>
</dbReference>
<feature type="domain" description="FecR protein" evidence="1">
    <location>
        <begin position="141"/>
        <end position="230"/>
    </location>
</feature>
<keyword evidence="4" id="KW-1185">Reference proteome</keyword>
<dbReference type="PANTHER" id="PTHR30273:SF2">
    <property type="entry name" value="PROTEIN FECR"/>
    <property type="match status" value="1"/>
</dbReference>
<proteinExistence type="predicted"/>
<evidence type="ECO:0000259" key="1">
    <source>
        <dbReference type="Pfam" id="PF04773"/>
    </source>
</evidence>
<protein>
    <submittedName>
        <fullName evidence="3">FecR family protein</fullName>
    </submittedName>
</protein>
<name>A0A4R1HGS0_ANCAQ</name>
<dbReference type="AlphaFoldDB" id="A0A4R1HGS0"/>
<dbReference type="Proteomes" id="UP000295030">
    <property type="component" value="Unassembled WGS sequence"/>
</dbReference>
<dbReference type="OrthoDB" id="9798846at2"/>
<dbReference type="Pfam" id="PF16220">
    <property type="entry name" value="DUF4880"/>
    <property type="match status" value="1"/>
</dbReference>
<reference evidence="3 4" key="1">
    <citation type="submission" date="2019-03" db="EMBL/GenBank/DDBJ databases">
        <title>Genomic Encyclopedia of Type Strains, Phase IV (KMG-IV): sequencing the most valuable type-strain genomes for metagenomic binning, comparative biology and taxonomic classification.</title>
        <authorList>
            <person name="Goeker M."/>
        </authorList>
    </citation>
    <scope>NUCLEOTIDE SEQUENCE [LARGE SCALE GENOMIC DNA]</scope>
    <source>
        <strain evidence="3 4">DSM 101</strain>
    </source>
</reference>
<dbReference type="PIRSF" id="PIRSF018266">
    <property type="entry name" value="FecR"/>
    <property type="match status" value="1"/>
</dbReference>
<dbReference type="GO" id="GO:0016989">
    <property type="term" value="F:sigma factor antagonist activity"/>
    <property type="evidence" value="ECO:0007669"/>
    <property type="project" value="TreeGrafter"/>
</dbReference>
<dbReference type="InterPro" id="IPR012373">
    <property type="entry name" value="Ferrdict_sens_TM"/>
</dbReference>
<evidence type="ECO:0000313" key="4">
    <source>
        <dbReference type="Proteomes" id="UP000295030"/>
    </source>
</evidence>
<accession>A0A4R1HGS0</accession>
<dbReference type="InterPro" id="IPR032623">
    <property type="entry name" value="FecR_N"/>
</dbReference>
<dbReference type="Gene3D" id="3.55.50.30">
    <property type="match status" value="1"/>
</dbReference>
<evidence type="ECO:0000313" key="3">
    <source>
        <dbReference type="EMBL" id="TCK19615.1"/>
    </source>
</evidence>
<feature type="domain" description="FecR N-terminal" evidence="2">
    <location>
        <begin position="49"/>
        <end position="89"/>
    </location>
</feature>
<organism evidence="3 4">
    <name type="scientific">Ancylobacter aquaticus</name>
    <dbReference type="NCBI Taxonomy" id="100"/>
    <lineage>
        <taxon>Bacteria</taxon>
        <taxon>Pseudomonadati</taxon>
        <taxon>Pseudomonadota</taxon>
        <taxon>Alphaproteobacteria</taxon>
        <taxon>Hyphomicrobiales</taxon>
        <taxon>Xanthobacteraceae</taxon>
        <taxon>Ancylobacter</taxon>
    </lineage>
</organism>
<dbReference type="PANTHER" id="PTHR30273">
    <property type="entry name" value="PERIPLASMIC SIGNAL SENSOR AND SIGMA FACTOR ACTIVATOR FECR-RELATED"/>
    <property type="match status" value="1"/>
</dbReference>
<sequence length="342" mass="36334">MVSPVFPISPIQAGELRLNERFLGAMESGDDTVGGTNGGRRELDALQHEAIGWVTRLTSGEATVEDAQQLQAWRGRSRAHEEAFRLASQTWRHAGFAASANLRRPAPTRRLLLAGVGTALAAGWAGVSLGLVPGLDQIMSDYATGVGEQARFALPDGSMIHLDGATALDVELTEDSRTAKLVNGAAAFDIAAGALPFRVTAGPCVISANDADFTLTAGSGPIRVECTRGSLAISGDVTARLDAGERIILSPDHPTVVEPMNSTLAGAWRRGLLVFENRPLAEVVDDINRHRRGRVVLARPGLGNRRVDGVFHLQRPEEIVDNLVAALALTETRLPGNIVILT</sequence>
<dbReference type="Gene3D" id="2.60.120.1440">
    <property type="match status" value="1"/>
</dbReference>
<dbReference type="InterPro" id="IPR006860">
    <property type="entry name" value="FecR"/>
</dbReference>
<dbReference type="EMBL" id="SMFY01000005">
    <property type="protein sequence ID" value="TCK19615.1"/>
    <property type="molecule type" value="Genomic_DNA"/>
</dbReference>
<evidence type="ECO:0000259" key="2">
    <source>
        <dbReference type="Pfam" id="PF16220"/>
    </source>
</evidence>